<feature type="transmembrane region" description="Helical" evidence="6">
    <location>
        <begin position="44"/>
        <end position="63"/>
    </location>
</feature>
<name>A0A942USB8_9BACI</name>
<dbReference type="GO" id="GO:0005886">
    <property type="term" value="C:plasma membrane"/>
    <property type="evidence" value="ECO:0007669"/>
    <property type="project" value="UniProtKB-SubCell"/>
</dbReference>
<dbReference type="Proteomes" id="UP000676456">
    <property type="component" value="Unassembled WGS sequence"/>
</dbReference>
<gene>
    <name evidence="8" type="ORF">KHA91_15385</name>
</gene>
<dbReference type="RefSeq" id="WP_213099153.1">
    <property type="nucleotide sequence ID" value="NZ_JAGYPN010000003.1"/>
</dbReference>
<evidence type="ECO:0000256" key="5">
    <source>
        <dbReference type="ARBA" id="ARBA00023136"/>
    </source>
</evidence>
<comment type="subcellular location">
    <subcellularLocation>
        <location evidence="1">Cell membrane</location>
        <topology evidence="1">Multi-pass membrane protein</topology>
    </subcellularLocation>
</comment>
<dbReference type="Pfam" id="PF13396">
    <property type="entry name" value="PLDc_N"/>
    <property type="match status" value="1"/>
</dbReference>
<protein>
    <submittedName>
        <fullName evidence="8">PLDc_N domain-containing protein</fullName>
    </submittedName>
</protein>
<dbReference type="InterPro" id="IPR027379">
    <property type="entry name" value="CLS_N"/>
</dbReference>
<proteinExistence type="predicted"/>
<reference evidence="8 9" key="1">
    <citation type="submission" date="2021-05" db="EMBL/GenBank/DDBJ databases">
        <title>Novel Bacillus species.</title>
        <authorList>
            <person name="Liu G."/>
        </authorList>
    </citation>
    <scope>NUCLEOTIDE SEQUENCE [LARGE SCALE GENOMIC DNA]</scope>
    <source>
        <strain evidence="8 9">FJAT-49682</strain>
    </source>
</reference>
<keyword evidence="9" id="KW-1185">Reference proteome</keyword>
<feature type="transmembrane region" description="Helical" evidence="6">
    <location>
        <begin position="12"/>
        <end position="32"/>
    </location>
</feature>
<evidence type="ECO:0000313" key="8">
    <source>
        <dbReference type="EMBL" id="MBS4224103.1"/>
    </source>
</evidence>
<keyword evidence="2" id="KW-1003">Cell membrane</keyword>
<accession>A0A942USB8</accession>
<evidence type="ECO:0000313" key="9">
    <source>
        <dbReference type="Proteomes" id="UP000676456"/>
    </source>
</evidence>
<comment type="caution">
    <text evidence="8">The sequence shown here is derived from an EMBL/GenBank/DDBJ whole genome shotgun (WGS) entry which is preliminary data.</text>
</comment>
<evidence type="ECO:0000256" key="3">
    <source>
        <dbReference type="ARBA" id="ARBA00022692"/>
    </source>
</evidence>
<keyword evidence="5 6" id="KW-0472">Membrane</keyword>
<dbReference type="EMBL" id="JAGYPN010000003">
    <property type="protein sequence ID" value="MBS4224103.1"/>
    <property type="molecule type" value="Genomic_DNA"/>
</dbReference>
<keyword evidence="3 6" id="KW-0812">Transmembrane</keyword>
<evidence type="ECO:0000256" key="1">
    <source>
        <dbReference type="ARBA" id="ARBA00004651"/>
    </source>
</evidence>
<organism evidence="8 9">
    <name type="scientific">Lederbergia citrea</name>
    <dbReference type="NCBI Taxonomy" id="2833581"/>
    <lineage>
        <taxon>Bacteria</taxon>
        <taxon>Bacillati</taxon>
        <taxon>Bacillota</taxon>
        <taxon>Bacilli</taxon>
        <taxon>Bacillales</taxon>
        <taxon>Bacillaceae</taxon>
        <taxon>Lederbergia</taxon>
    </lineage>
</organism>
<evidence type="ECO:0000259" key="7">
    <source>
        <dbReference type="Pfam" id="PF13396"/>
    </source>
</evidence>
<sequence>MNGLDLSSIDWGLIAPLIVIQLILVVVALINLTKQAQTNGPKWLWVLIILFVSMFGPILYFVFGRSKDR</sequence>
<evidence type="ECO:0000256" key="2">
    <source>
        <dbReference type="ARBA" id="ARBA00022475"/>
    </source>
</evidence>
<keyword evidence="4 6" id="KW-1133">Transmembrane helix</keyword>
<evidence type="ECO:0000256" key="6">
    <source>
        <dbReference type="SAM" id="Phobius"/>
    </source>
</evidence>
<feature type="domain" description="Cardiolipin synthase N-terminal" evidence="7">
    <location>
        <begin position="23"/>
        <end position="65"/>
    </location>
</feature>
<dbReference type="AlphaFoldDB" id="A0A942USB8"/>
<evidence type="ECO:0000256" key="4">
    <source>
        <dbReference type="ARBA" id="ARBA00022989"/>
    </source>
</evidence>